<evidence type="ECO:0008006" key="4">
    <source>
        <dbReference type="Google" id="ProtNLM"/>
    </source>
</evidence>
<dbReference type="InterPro" id="IPR017896">
    <property type="entry name" value="4Fe4S_Fe-S-bd"/>
</dbReference>
<evidence type="ECO:0000259" key="1">
    <source>
        <dbReference type="PROSITE" id="PS50991"/>
    </source>
</evidence>
<dbReference type="InterPro" id="IPR000891">
    <property type="entry name" value="PYR_CT"/>
</dbReference>
<dbReference type="Gene3D" id="3.20.20.70">
    <property type="entry name" value="Aldolase class I"/>
    <property type="match status" value="1"/>
</dbReference>
<dbReference type="PANTHER" id="PTHR10277:SF9">
    <property type="entry name" value="2-ISOPROPYLMALATE SYNTHASE 1, CHLOROPLASTIC-RELATED"/>
    <property type="match status" value="1"/>
</dbReference>
<dbReference type="Gene3D" id="3.30.70.20">
    <property type="match status" value="1"/>
</dbReference>
<dbReference type="EMBL" id="UINC01015429">
    <property type="protein sequence ID" value="SVA64978.1"/>
    <property type="molecule type" value="Genomic_DNA"/>
</dbReference>
<dbReference type="SUPFAM" id="SSF51569">
    <property type="entry name" value="Aldolase"/>
    <property type="match status" value="1"/>
</dbReference>
<dbReference type="InterPro" id="IPR050073">
    <property type="entry name" value="2-IPM_HCS-like"/>
</dbReference>
<dbReference type="GO" id="GO:0003852">
    <property type="term" value="F:2-isopropylmalate synthase activity"/>
    <property type="evidence" value="ECO:0007669"/>
    <property type="project" value="TreeGrafter"/>
</dbReference>
<evidence type="ECO:0000259" key="2">
    <source>
        <dbReference type="PROSITE" id="PS51379"/>
    </source>
</evidence>
<dbReference type="SUPFAM" id="SSF54862">
    <property type="entry name" value="4Fe-4S ferredoxins"/>
    <property type="match status" value="1"/>
</dbReference>
<dbReference type="Pfam" id="PF00682">
    <property type="entry name" value="HMGL-like"/>
    <property type="match status" value="1"/>
</dbReference>
<dbReference type="PROSITE" id="PS50991">
    <property type="entry name" value="PYR_CT"/>
    <property type="match status" value="1"/>
</dbReference>
<dbReference type="CDD" id="cd07944">
    <property type="entry name" value="DRE_TIM_HOA_like"/>
    <property type="match status" value="1"/>
</dbReference>
<dbReference type="PROSITE" id="PS00198">
    <property type="entry name" value="4FE4S_FER_1"/>
    <property type="match status" value="2"/>
</dbReference>
<feature type="domain" description="4Fe-4S ferredoxin-type" evidence="2">
    <location>
        <begin position="629"/>
        <end position="658"/>
    </location>
</feature>
<dbReference type="AlphaFoldDB" id="A0A381XJS0"/>
<reference evidence="3" key="1">
    <citation type="submission" date="2018-05" db="EMBL/GenBank/DDBJ databases">
        <authorList>
            <person name="Lanie J.A."/>
            <person name="Ng W.-L."/>
            <person name="Kazmierczak K.M."/>
            <person name="Andrzejewski T.M."/>
            <person name="Davidsen T.M."/>
            <person name="Wayne K.J."/>
            <person name="Tettelin H."/>
            <person name="Glass J.I."/>
            <person name="Rusch D."/>
            <person name="Podicherti R."/>
            <person name="Tsui H.-C.T."/>
            <person name="Winkler M.E."/>
        </authorList>
    </citation>
    <scope>NUCLEOTIDE SEQUENCE</scope>
</reference>
<dbReference type="GO" id="GO:0009098">
    <property type="term" value="P:L-leucine biosynthetic process"/>
    <property type="evidence" value="ECO:0007669"/>
    <property type="project" value="TreeGrafter"/>
</dbReference>
<feature type="domain" description="4Fe-4S ferredoxin-type" evidence="2">
    <location>
        <begin position="659"/>
        <end position="685"/>
    </location>
</feature>
<gene>
    <name evidence="3" type="ORF">METZ01_LOCUS117832</name>
</gene>
<accession>A0A381XJS0</accession>
<dbReference type="Pfam" id="PF00037">
    <property type="entry name" value="Fer4"/>
    <property type="match status" value="1"/>
</dbReference>
<evidence type="ECO:0000313" key="3">
    <source>
        <dbReference type="EMBL" id="SVA64978.1"/>
    </source>
</evidence>
<proteinExistence type="predicted"/>
<dbReference type="PROSITE" id="PS51379">
    <property type="entry name" value="4FE4S_FER_2"/>
    <property type="match status" value="2"/>
</dbReference>
<dbReference type="InterPro" id="IPR013785">
    <property type="entry name" value="Aldolase_TIM"/>
</dbReference>
<dbReference type="InterPro" id="IPR017900">
    <property type="entry name" value="4Fe4S_Fe_S_CS"/>
</dbReference>
<protein>
    <recommendedName>
        <fullName evidence="4">Pyruvate carboxyltransferase domain-containing protein</fullName>
    </recommendedName>
</protein>
<dbReference type="PANTHER" id="PTHR10277">
    <property type="entry name" value="HOMOCITRATE SYNTHASE-RELATED"/>
    <property type="match status" value="1"/>
</dbReference>
<name>A0A381XJS0_9ZZZZ</name>
<feature type="domain" description="Pyruvate carboxyltransferase" evidence="1">
    <location>
        <begin position="3"/>
        <end position="264"/>
    </location>
</feature>
<organism evidence="3">
    <name type="scientific">marine metagenome</name>
    <dbReference type="NCBI Taxonomy" id="408172"/>
    <lineage>
        <taxon>unclassified sequences</taxon>
        <taxon>metagenomes</taxon>
        <taxon>ecological metagenomes</taxon>
    </lineage>
</organism>
<sequence>MSLNVLDCTLRDGGYYCDWDFNESLVGKYLSAMSLAKVDIVEIGFRFLPQSKSIGKFAYCEDDFLNSLSLPGNISYSVMINASELIDHAKGIKAAVNLLFTDKKNSPVDIVRIATHFKELEQCKEIAKNLNKLGYRVFLNIMQITLLDSKTISEMSSDVRKWDLIEVLYFADSLGNMESESVSMIVDSISKEWVNEIGIHTHDNKNQALSNTMKAIESGVSFVDATILGMGRGAGNARMEDLLVEIVSKGYDKYNPDPIFPLVINDFSRLKNEYNWGPNIYYNLSAMYGIHPTYIQEMSGDQRYSSEQMLSAINFLKDVESSFYSFESMIRAIPRSLGDQNGDWSAKNWARGKDVLIIGAGPSTKLYIDEIIAYIKRKNPIVLCLNINEYIPAKLVTAYVACSEWKILAECSRYLDLQKPIILPLKNLPKELKKLLSNINILDYGLLVKDGEFDISDNGCVLDRELTIAYALSIATASGAKQVLLTGIDGYEASNPKQLEMISRLEQYKNLSNAKPIYALTPTTYPIEDKSIYMSERFDQMALLLETGKYFKLVCGAGNEDAEEVKRLTVLYTLAGAKGLDISANVEVVKACKEGVDLAFSLAEEFDINLKIRPFILVSVGMPGDHHVRKAVINLDTCIKCNLCIPVCPTDAIPESLVVIKDKCIGCDNCSAICPRPDIIHYEHNQRSLRQLLPECLKAGAEQIELHAAVSDDETIMDEWRLVSEVCPDGHISMCLDRLHLSNFAFENRIEKAKEIAKERLIIQSDGYPMSGGADDYNTTLQAVATADILNKKFNMTLRKRTNTLIYKKTNDVNQLLSGGTNSLTAKLAQQAGVKFQGASIGTFARQIVKEIVDDDDFYKNNKLIKKGYLIAKELVIANVGEINE</sequence>